<feature type="domain" description="Thiolase C-terminal" evidence="3">
    <location>
        <begin position="249"/>
        <end position="393"/>
    </location>
</feature>
<evidence type="ECO:0000259" key="3">
    <source>
        <dbReference type="Pfam" id="PF22691"/>
    </source>
</evidence>
<dbReference type="InterPro" id="IPR020616">
    <property type="entry name" value="Thiolase_N"/>
</dbReference>
<dbReference type="InterPro" id="IPR016039">
    <property type="entry name" value="Thiolase-like"/>
</dbReference>
<dbReference type="Pfam" id="PF00108">
    <property type="entry name" value="Thiolase_N"/>
    <property type="match status" value="1"/>
</dbReference>
<dbReference type="AlphaFoldDB" id="A0A1H3FYP1"/>
<dbReference type="InterPro" id="IPR002155">
    <property type="entry name" value="Thiolase"/>
</dbReference>
<keyword evidence="4" id="KW-0808">Transferase</keyword>
<dbReference type="GO" id="GO:0008299">
    <property type="term" value="P:isoprenoid biosynthetic process"/>
    <property type="evidence" value="ECO:0007669"/>
    <property type="project" value="UniProtKB-KW"/>
</dbReference>
<organism evidence="4 5">
    <name type="scientific">Halopenitus persicus</name>
    <dbReference type="NCBI Taxonomy" id="1048396"/>
    <lineage>
        <taxon>Archaea</taxon>
        <taxon>Methanobacteriati</taxon>
        <taxon>Methanobacteriota</taxon>
        <taxon>Stenosarchaea group</taxon>
        <taxon>Halobacteria</taxon>
        <taxon>Halobacteriales</taxon>
        <taxon>Haloferacaceae</taxon>
        <taxon>Halopenitus</taxon>
    </lineage>
</organism>
<sequence>MSGNAAIVGGGLTEWGEREATWKDLAQEAGKATFDDVDGIDRSDVEGLFVGAVQPERFAFQSHVAPLVAELLGIDAEMISRTELACASGQAALRYAWLAIAAGQIDVALVIGVEKMNLGKEYMPEMQSTMTNVLDREFDGVNGLNGPSHFAQFAQRHMHEHGTTREQLAMVSAKNKTHAAATDFAQYRDAVDVDDVLESYPIAPPLNLLDCSGITDGAAGVLLVSEEKAREVTDTPAYITGSGQSCLSSNSINNLPSMTTWPQAREASEKAYDQAGIEDPLAEIDVAEVHDCFSISEVIEYEQLGFAAEGEGGAFIEEGRSELDGDVAVNPRGGLLGCGHPLGATGVCQALEIHRQFTGDVPAERAVAGDPETGLIHNLSGSGSVHSVMTLGRDPQ</sequence>
<evidence type="ECO:0000259" key="2">
    <source>
        <dbReference type="Pfam" id="PF00108"/>
    </source>
</evidence>
<accession>A0A1H3FYP1</accession>
<dbReference type="Gene3D" id="3.40.47.10">
    <property type="match status" value="1"/>
</dbReference>
<dbReference type="PANTHER" id="PTHR42870:SF6">
    <property type="entry name" value="ACETYL-COA C-ACYLTRANSFERASE"/>
    <property type="match status" value="1"/>
</dbReference>
<gene>
    <name evidence="4" type="ORF">SAMN05216564_102256</name>
</gene>
<feature type="domain" description="Thiolase N-terminal" evidence="2">
    <location>
        <begin position="6"/>
        <end position="227"/>
    </location>
</feature>
<name>A0A1H3FYP1_9EURY</name>
<keyword evidence="1" id="KW-0414">Isoprene biosynthesis</keyword>
<dbReference type="InterPro" id="IPR055140">
    <property type="entry name" value="Thiolase_C_2"/>
</dbReference>
<dbReference type="CDD" id="cd00829">
    <property type="entry name" value="SCP-x_thiolase"/>
    <property type="match status" value="1"/>
</dbReference>
<dbReference type="Pfam" id="PF22691">
    <property type="entry name" value="Thiolase_C_1"/>
    <property type="match status" value="1"/>
</dbReference>
<reference evidence="5" key="1">
    <citation type="submission" date="2016-10" db="EMBL/GenBank/DDBJ databases">
        <authorList>
            <person name="Varghese N."/>
            <person name="Submissions S."/>
        </authorList>
    </citation>
    <scope>NUCLEOTIDE SEQUENCE [LARGE SCALE GENOMIC DNA]</scope>
    <source>
        <strain evidence="5">DC30,IBRC 10041,KCTC 4046</strain>
    </source>
</reference>
<keyword evidence="5" id="KW-1185">Reference proteome</keyword>
<dbReference type="GeneID" id="43838808"/>
<dbReference type="RefSeq" id="WP_039399985.1">
    <property type="nucleotide sequence ID" value="NZ_FNPC01000002.1"/>
</dbReference>
<dbReference type="PANTHER" id="PTHR42870">
    <property type="entry name" value="ACETYL-COA C-ACETYLTRANSFERASE"/>
    <property type="match status" value="1"/>
</dbReference>
<proteinExistence type="predicted"/>
<dbReference type="EMBL" id="FNPC01000002">
    <property type="protein sequence ID" value="SDX95955.1"/>
    <property type="molecule type" value="Genomic_DNA"/>
</dbReference>
<dbReference type="Proteomes" id="UP000199079">
    <property type="component" value="Unassembled WGS sequence"/>
</dbReference>
<evidence type="ECO:0000313" key="5">
    <source>
        <dbReference type="Proteomes" id="UP000199079"/>
    </source>
</evidence>
<evidence type="ECO:0000313" key="4">
    <source>
        <dbReference type="EMBL" id="SDX95955.1"/>
    </source>
</evidence>
<dbReference type="OrthoDB" id="167534at2157"/>
<protein>
    <submittedName>
        <fullName evidence="4">Acetyl-CoA C-acetyltransferase</fullName>
    </submittedName>
</protein>
<dbReference type="GO" id="GO:0016747">
    <property type="term" value="F:acyltransferase activity, transferring groups other than amino-acyl groups"/>
    <property type="evidence" value="ECO:0007669"/>
    <property type="project" value="InterPro"/>
</dbReference>
<evidence type="ECO:0000256" key="1">
    <source>
        <dbReference type="ARBA" id="ARBA00023229"/>
    </source>
</evidence>
<dbReference type="SUPFAM" id="SSF53901">
    <property type="entry name" value="Thiolase-like"/>
    <property type="match status" value="2"/>
</dbReference>
<dbReference type="PIRSF" id="PIRSF000429">
    <property type="entry name" value="Ac-CoA_Ac_transf"/>
    <property type="match status" value="1"/>
</dbReference>